<evidence type="ECO:0000313" key="4">
    <source>
        <dbReference type="Proteomes" id="UP000610966"/>
    </source>
</evidence>
<comment type="caution">
    <text evidence="3">The sequence shown here is derived from an EMBL/GenBank/DDBJ whole genome shotgun (WGS) entry which is preliminary data.</text>
</comment>
<evidence type="ECO:0000259" key="2">
    <source>
        <dbReference type="Pfam" id="PF00248"/>
    </source>
</evidence>
<dbReference type="GO" id="GO:0016491">
    <property type="term" value="F:oxidoreductase activity"/>
    <property type="evidence" value="ECO:0007669"/>
    <property type="project" value="UniProtKB-KW"/>
</dbReference>
<dbReference type="PANTHER" id="PTHR43625">
    <property type="entry name" value="AFLATOXIN B1 ALDEHYDE REDUCTASE"/>
    <property type="match status" value="1"/>
</dbReference>
<dbReference type="EMBL" id="BOOG01000012">
    <property type="protein sequence ID" value="GIH69137.1"/>
    <property type="molecule type" value="Genomic_DNA"/>
</dbReference>
<dbReference type="PANTHER" id="PTHR43625:SF40">
    <property type="entry name" value="ALDO-KETO REDUCTASE YAKC [NADP(+)]"/>
    <property type="match status" value="1"/>
</dbReference>
<protein>
    <submittedName>
        <fullName evidence="3">Oxidoreductase</fullName>
    </submittedName>
</protein>
<dbReference type="GO" id="GO:0005737">
    <property type="term" value="C:cytoplasm"/>
    <property type="evidence" value="ECO:0007669"/>
    <property type="project" value="TreeGrafter"/>
</dbReference>
<proteinExistence type="predicted"/>
<gene>
    <name evidence="3" type="ORF">Mth01_13900</name>
</gene>
<feature type="domain" description="NADP-dependent oxidoreductase" evidence="2">
    <location>
        <begin position="22"/>
        <end position="219"/>
    </location>
</feature>
<dbReference type="SUPFAM" id="SSF51430">
    <property type="entry name" value="NAD(P)-linked oxidoreductase"/>
    <property type="match status" value="1"/>
</dbReference>
<accession>A0A8J3VY56</accession>
<keyword evidence="1" id="KW-0560">Oxidoreductase</keyword>
<sequence>MNDETTAAPGGTIAIADKPVSRLGFGTMRLTGPGTWDHPTDPLAAVAVLRQAIEAGITHIDTADAYGPHTVEELVRTALHPYPDQVLVATKVGMIRPGPNIWRPLGRPDYLRAAVEASLRRLATETIGLCYLHRIDPAVPLADQVGELADLHKEGKIRAVGLSKVSCAQIEEAARIVPIAAVQNCLNRDEPDDPAVGYCRDRGIPFVAYRPLNAGALTADGGRTALRWLLSLGDHVAPIPGTGSPSHLMELVNAAV</sequence>
<dbReference type="CDD" id="cd19088">
    <property type="entry name" value="AKR_AKR13B1"/>
    <property type="match status" value="1"/>
</dbReference>
<dbReference type="Proteomes" id="UP000610966">
    <property type="component" value="Unassembled WGS sequence"/>
</dbReference>
<evidence type="ECO:0000313" key="3">
    <source>
        <dbReference type="EMBL" id="GIH69137.1"/>
    </source>
</evidence>
<dbReference type="InterPro" id="IPR023210">
    <property type="entry name" value="NADP_OxRdtase_dom"/>
</dbReference>
<organism evidence="3 4">
    <name type="scientific">Sphaerimonospora thailandensis</name>
    <dbReference type="NCBI Taxonomy" id="795644"/>
    <lineage>
        <taxon>Bacteria</taxon>
        <taxon>Bacillati</taxon>
        <taxon>Actinomycetota</taxon>
        <taxon>Actinomycetes</taxon>
        <taxon>Streptosporangiales</taxon>
        <taxon>Streptosporangiaceae</taxon>
        <taxon>Sphaerimonospora</taxon>
    </lineage>
</organism>
<dbReference type="InterPro" id="IPR050791">
    <property type="entry name" value="Aldo-Keto_reductase"/>
</dbReference>
<reference evidence="3" key="1">
    <citation type="submission" date="2021-01" db="EMBL/GenBank/DDBJ databases">
        <title>Whole genome shotgun sequence of Sphaerimonospora thailandensis NBRC 107569.</title>
        <authorList>
            <person name="Komaki H."/>
            <person name="Tamura T."/>
        </authorList>
    </citation>
    <scope>NUCLEOTIDE SEQUENCE</scope>
    <source>
        <strain evidence="3">NBRC 107569</strain>
    </source>
</reference>
<dbReference type="AlphaFoldDB" id="A0A8J3VY56"/>
<name>A0A8J3VY56_9ACTN</name>
<dbReference type="InterPro" id="IPR036812">
    <property type="entry name" value="NAD(P)_OxRdtase_dom_sf"/>
</dbReference>
<dbReference type="RefSeq" id="WP_204013181.1">
    <property type="nucleotide sequence ID" value="NZ_BOOG01000012.1"/>
</dbReference>
<dbReference type="Gene3D" id="3.20.20.100">
    <property type="entry name" value="NADP-dependent oxidoreductase domain"/>
    <property type="match status" value="1"/>
</dbReference>
<evidence type="ECO:0000256" key="1">
    <source>
        <dbReference type="ARBA" id="ARBA00023002"/>
    </source>
</evidence>
<keyword evidence="4" id="KW-1185">Reference proteome</keyword>
<dbReference type="Pfam" id="PF00248">
    <property type="entry name" value="Aldo_ket_red"/>
    <property type="match status" value="1"/>
</dbReference>